<protein>
    <submittedName>
        <fullName evidence="2">TRAP-type C4-dicarboxylate transport system substrate-binding protein</fullName>
    </submittedName>
</protein>
<accession>A0A317RFU5</accession>
<dbReference type="SUPFAM" id="SSF53850">
    <property type="entry name" value="Periplasmic binding protein-like II"/>
    <property type="match status" value="1"/>
</dbReference>
<keyword evidence="1" id="KW-0732">Signal</keyword>
<comment type="caution">
    <text evidence="2">The sequence shown here is derived from an EMBL/GenBank/DDBJ whole genome shotgun (WGS) entry which is preliminary data.</text>
</comment>
<dbReference type="RefSeq" id="WP_019375138.1">
    <property type="nucleotide sequence ID" value="NZ_ALEE01000732.1"/>
</dbReference>
<dbReference type="InterPro" id="IPR018389">
    <property type="entry name" value="DctP_fam"/>
</dbReference>
<dbReference type="GO" id="GO:0055085">
    <property type="term" value="P:transmembrane transport"/>
    <property type="evidence" value="ECO:0007669"/>
    <property type="project" value="InterPro"/>
</dbReference>
<dbReference type="EMBL" id="QGUB01000001">
    <property type="protein sequence ID" value="PWW48693.1"/>
    <property type="molecule type" value="Genomic_DNA"/>
</dbReference>
<gene>
    <name evidence="2" type="ORF">DFR36_101199</name>
</gene>
<evidence type="ECO:0000313" key="3">
    <source>
        <dbReference type="Proteomes" id="UP000246483"/>
    </source>
</evidence>
<organism evidence="2 3">
    <name type="scientific">Melaminivora alkalimesophila</name>
    <dbReference type="NCBI Taxonomy" id="1165852"/>
    <lineage>
        <taxon>Bacteria</taxon>
        <taxon>Pseudomonadati</taxon>
        <taxon>Pseudomonadota</taxon>
        <taxon>Betaproteobacteria</taxon>
        <taxon>Burkholderiales</taxon>
        <taxon>Comamonadaceae</taxon>
        <taxon>Melaminivora</taxon>
    </lineage>
</organism>
<dbReference type="PANTHER" id="PTHR33376:SF4">
    <property type="entry name" value="SIALIC ACID-BINDING PERIPLASMIC PROTEIN SIAP"/>
    <property type="match status" value="1"/>
</dbReference>
<dbReference type="CDD" id="cd13602">
    <property type="entry name" value="PBP2_TRAP_BpDctp6_7"/>
    <property type="match status" value="1"/>
</dbReference>
<sequence length="348" mass="37697">MTDFDPQARASAAVRPTRRQALATLGAAAGAGMAAWLPTAARAATTTLQCAGAYTDALFHTQNLQQFARQAGEASQGALQIEVVTNAKLMPMIEVIPALSKGELAMGEIFMSNFAQQYPLLGIDSLPFIVRSFEDAHRLWEVTREPTRASLQEQGIRVLYAAPWPGQGLFARTPVNRLDDLKGQKFRVNNDATKFMAEVAGATPVDIAANNLAKAIQDGQVDAMVTSSTTGVDSQSWNAMGIFVDMRAWIPKNLILMSEKRWAQLPEDVRKALETAAAQAEARGWQLARSADEAAQRVLAERGTKISQPSFELRRTLDLMGEKFAREWSGKAGVGGARALISYYAPAG</sequence>
<dbReference type="Gene3D" id="3.40.190.170">
    <property type="entry name" value="Bacterial extracellular solute-binding protein, family 7"/>
    <property type="match status" value="1"/>
</dbReference>
<evidence type="ECO:0000313" key="2">
    <source>
        <dbReference type="EMBL" id="PWW48693.1"/>
    </source>
</evidence>
<dbReference type="PANTHER" id="PTHR33376">
    <property type="match status" value="1"/>
</dbReference>
<dbReference type="Proteomes" id="UP000246483">
    <property type="component" value="Unassembled WGS sequence"/>
</dbReference>
<name>A0A317RFU5_9BURK</name>
<dbReference type="Pfam" id="PF03480">
    <property type="entry name" value="DctP"/>
    <property type="match status" value="1"/>
</dbReference>
<dbReference type="InterPro" id="IPR038404">
    <property type="entry name" value="TRAP_DctP_sf"/>
</dbReference>
<dbReference type="OrthoDB" id="9783941at2"/>
<evidence type="ECO:0000256" key="1">
    <source>
        <dbReference type="ARBA" id="ARBA00022729"/>
    </source>
</evidence>
<dbReference type="NCBIfam" id="NF037995">
    <property type="entry name" value="TRAP_S1"/>
    <property type="match status" value="1"/>
</dbReference>
<dbReference type="InterPro" id="IPR006311">
    <property type="entry name" value="TAT_signal"/>
</dbReference>
<dbReference type="AlphaFoldDB" id="A0A317RFU5"/>
<reference evidence="2 3" key="1">
    <citation type="submission" date="2018-05" db="EMBL/GenBank/DDBJ databases">
        <title>Genomic Encyclopedia of Type Strains, Phase IV (KMG-IV): sequencing the most valuable type-strain genomes for metagenomic binning, comparative biology and taxonomic classification.</title>
        <authorList>
            <person name="Goeker M."/>
        </authorList>
    </citation>
    <scope>NUCLEOTIDE SEQUENCE [LARGE SCALE GENOMIC DNA]</scope>
    <source>
        <strain evidence="2 3">DSM 26006</strain>
    </source>
</reference>
<keyword evidence="3" id="KW-1185">Reference proteome</keyword>
<dbReference type="PROSITE" id="PS51318">
    <property type="entry name" value="TAT"/>
    <property type="match status" value="1"/>
</dbReference>
<proteinExistence type="predicted"/>